<proteinExistence type="predicted"/>
<gene>
    <name evidence="1" type="ORF">NZD89_04300</name>
</gene>
<evidence type="ECO:0000313" key="2">
    <source>
        <dbReference type="Proteomes" id="UP001164761"/>
    </source>
</evidence>
<name>A0ABY6ZIG2_9BACL</name>
<keyword evidence="2" id="KW-1185">Reference proteome</keyword>
<organism evidence="1 2">
    <name type="scientific">Alicyclobacillus fastidiosus</name>
    <dbReference type="NCBI Taxonomy" id="392011"/>
    <lineage>
        <taxon>Bacteria</taxon>
        <taxon>Bacillati</taxon>
        <taxon>Bacillota</taxon>
        <taxon>Bacilli</taxon>
        <taxon>Bacillales</taxon>
        <taxon>Alicyclobacillaceae</taxon>
        <taxon>Alicyclobacillus</taxon>
    </lineage>
</organism>
<dbReference type="RefSeq" id="WP_268006543.1">
    <property type="nucleotide sequence ID" value="NZ_BSUT01000001.1"/>
</dbReference>
<protein>
    <submittedName>
        <fullName evidence="1">Uncharacterized protein</fullName>
    </submittedName>
</protein>
<reference evidence="1" key="1">
    <citation type="submission" date="2022-08" db="EMBL/GenBank/DDBJ databases">
        <title>Alicyclobacillus fastidiosus DSM 17978, complete genome.</title>
        <authorList>
            <person name="Wang Q."/>
            <person name="Cai R."/>
            <person name="Wang Z."/>
        </authorList>
    </citation>
    <scope>NUCLEOTIDE SEQUENCE</scope>
    <source>
        <strain evidence="1">DSM 17978</strain>
    </source>
</reference>
<sequence>MGEKFTFYIVHELDNRIRMMVPKITDHPDLRSVRQLIKSIHGVESLRIQPVICTLVIHYNRNIISRMDLLNKIFLILRDTQANVYSNFLGAQSSIIKQDLLRSMVSGSLLLLSYLLRRTGRRPDILDYSAVISTAYTVMNHGTNKLRHPDVITGFISILSLGTSNILKVTLLTWVVNFLEIIADMNRGNTASFHINPLQSCCRRNQYAI</sequence>
<dbReference type="EMBL" id="CP104067">
    <property type="protein sequence ID" value="WAH42669.1"/>
    <property type="molecule type" value="Genomic_DNA"/>
</dbReference>
<accession>A0ABY6ZIG2</accession>
<dbReference type="Proteomes" id="UP001164761">
    <property type="component" value="Chromosome"/>
</dbReference>
<evidence type="ECO:0000313" key="1">
    <source>
        <dbReference type="EMBL" id="WAH42669.1"/>
    </source>
</evidence>